<organism evidence="2 3">
    <name type="scientific">Fragilariopsis cylindrus CCMP1102</name>
    <dbReference type="NCBI Taxonomy" id="635003"/>
    <lineage>
        <taxon>Eukaryota</taxon>
        <taxon>Sar</taxon>
        <taxon>Stramenopiles</taxon>
        <taxon>Ochrophyta</taxon>
        <taxon>Bacillariophyta</taxon>
        <taxon>Bacillariophyceae</taxon>
        <taxon>Bacillariophycidae</taxon>
        <taxon>Bacillariales</taxon>
        <taxon>Bacillariaceae</taxon>
        <taxon>Fragilariopsis</taxon>
    </lineage>
</organism>
<name>A0A1E7EK46_9STRA</name>
<evidence type="ECO:0000313" key="3">
    <source>
        <dbReference type="Proteomes" id="UP000095751"/>
    </source>
</evidence>
<gene>
    <name evidence="2" type="ORF">FRACYDRAFT_257292</name>
</gene>
<reference evidence="2 3" key="1">
    <citation type="submission" date="2016-09" db="EMBL/GenBank/DDBJ databases">
        <title>Extensive genetic diversity and differential bi-allelic expression allows diatom success in the polar Southern Ocean.</title>
        <authorList>
            <consortium name="DOE Joint Genome Institute"/>
            <person name="Mock T."/>
            <person name="Otillar R.P."/>
            <person name="Strauss J."/>
            <person name="Dupont C."/>
            <person name="Frickenhaus S."/>
            <person name="Maumus F."/>
            <person name="Mcmullan M."/>
            <person name="Sanges R."/>
            <person name="Schmutz J."/>
            <person name="Toseland A."/>
            <person name="Valas R."/>
            <person name="Veluchamy A."/>
            <person name="Ward B.J."/>
            <person name="Allen A."/>
            <person name="Barry K."/>
            <person name="Falciatore A."/>
            <person name="Ferrante M."/>
            <person name="Fortunato A.E."/>
            <person name="Gloeckner G."/>
            <person name="Gruber A."/>
            <person name="Hipkin R."/>
            <person name="Janech M."/>
            <person name="Kroth P."/>
            <person name="Leese F."/>
            <person name="Lindquist E."/>
            <person name="Lyon B.R."/>
            <person name="Martin J."/>
            <person name="Mayer C."/>
            <person name="Parker M."/>
            <person name="Quesneville H."/>
            <person name="Raymond J."/>
            <person name="Uhlig C."/>
            <person name="Valentin K.U."/>
            <person name="Worden A.Z."/>
            <person name="Armbrust E.V."/>
            <person name="Bowler C."/>
            <person name="Green B."/>
            <person name="Moulton V."/>
            <person name="Van Oosterhout C."/>
            <person name="Grigoriev I."/>
        </authorList>
    </citation>
    <scope>NUCLEOTIDE SEQUENCE [LARGE SCALE GENOMIC DNA]</scope>
    <source>
        <strain evidence="2 3">CCMP1102</strain>
    </source>
</reference>
<dbReference type="OrthoDB" id="46972at2759"/>
<dbReference type="EMBL" id="KV784442">
    <property type="protein sequence ID" value="OEU05923.1"/>
    <property type="molecule type" value="Genomic_DNA"/>
</dbReference>
<evidence type="ECO:0000313" key="2">
    <source>
        <dbReference type="EMBL" id="OEU05923.1"/>
    </source>
</evidence>
<dbReference type="KEGG" id="fcy:FRACYDRAFT_257292"/>
<dbReference type="Proteomes" id="UP000095751">
    <property type="component" value="Unassembled WGS sequence"/>
</dbReference>
<sequence length="355" mass="39237">MKQNSTFVIANFFDTPQNLYIPHHGLPSDKEASHTQGGRGATSTSAIKTRTRKKASSAIKRDKAKKKSGGGNNNNNNKADSATTASSMSPALAQWMETNEDTTTADIITTTADDDSIDDGKKKKKSRGKNLSAAEKQIDVERRKQIDSTLDRLQEVLEEKTGNVRDILNVVEELLAIQESSNSNNNIDLRRILLNKQRSNYRLAWVGSDDAICHIGTGLHKVPLARMQEVFLNCIGKNRLEILEVISLFGPFPNIKNTLLGTTKMISTSNNDNSCMMQIAMDSMIDGTGKEILAGTEDNIRKVDLQVAFCDERVIVAVVPSDNDNDNPLDDDGKRVLVFTKEKDLDEKLDELRVS</sequence>
<keyword evidence="3" id="KW-1185">Reference proteome</keyword>
<proteinExistence type="predicted"/>
<evidence type="ECO:0000256" key="1">
    <source>
        <dbReference type="SAM" id="MobiDB-lite"/>
    </source>
</evidence>
<feature type="compositionally biased region" description="Low complexity" evidence="1">
    <location>
        <begin position="73"/>
        <end position="87"/>
    </location>
</feature>
<feature type="region of interest" description="Disordered" evidence="1">
    <location>
        <begin position="23"/>
        <end position="88"/>
    </location>
</feature>
<feature type="region of interest" description="Disordered" evidence="1">
    <location>
        <begin position="112"/>
        <end position="136"/>
    </location>
</feature>
<dbReference type="InParanoid" id="A0A1E7EK46"/>
<accession>A0A1E7EK46</accession>
<dbReference type="AlphaFoldDB" id="A0A1E7EK46"/>
<protein>
    <submittedName>
        <fullName evidence="2">Uncharacterized protein</fullName>
    </submittedName>
</protein>